<feature type="transmembrane region" description="Helical" evidence="1">
    <location>
        <begin position="858"/>
        <end position="877"/>
    </location>
</feature>
<evidence type="ECO:0000313" key="2">
    <source>
        <dbReference type="EMBL" id="EGL82275.1"/>
    </source>
</evidence>
<feature type="transmembrane region" description="Helical" evidence="1">
    <location>
        <begin position="532"/>
        <end position="551"/>
    </location>
</feature>
<evidence type="ECO:0000256" key="1">
    <source>
        <dbReference type="SAM" id="Phobius"/>
    </source>
</evidence>
<dbReference type="RefSeq" id="WP_007505491.1">
    <property type="nucleotide sequence ID" value="NZ_AFCE01000152.1"/>
</dbReference>
<feature type="transmembrane region" description="Helical" evidence="1">
    <location>
        <begin position="358"/>
        <end position="378"/>
    </location>
</feature>
<evidence type="ECO:0000313" key="3">
    <source>
        <dbReference type="Proteomes" id="UP000010716"/>
    </source>
</evidence>
<dbReference type="PRINTS" id="PR00702">
    <property type="entry name" value="ACRIFLAVINRP"/>
</dbReference>
<dbReference type="InterPro" id="IPR001036">
    <property type="entry name" value="Acrflvin-R"/>
</dbReference>
<feature type="transmembrane region" description="Helical" evidence="1">
    <location>
        <begin position="912"/>
        <end position="935"/>
    </location>
</feature>
<keyword evidence="1" id="KW-0812">Transmembrane</keyword>
<feature type="transmembrane region" description="Helical" evidence="1">
    <location>
        <begin position="384"/>
        <end position="408"/>
    </location>
</feature>
<accession>F5L8N6</accession>
<feature type="transmembrane region" description="Helical" evidence="1">
    <location>
        <begin position="457"/>
        <end position="480"/>
    </location>
</feature>
<dbReference type="EMBL" id="AFCE01000152">
    <property type="protein sequence ID" value="EGL82275.1"/>
    <property type="molecule type" value="Genomic_DNA"/>
</dbReference>
<dbReference type="OrthoDB" id="9757876at2"/>
<dbReference type="Gene3D" id="3.30.70.1430">
    <property type="entry name" value="Multidrug efflux transporter AcrB pore domain"/>
    <property type="match status" value="2"/>
</dbReference>
<dbReference type="Gene3D" id="1.20.1640.10">
    <property type="entry name" value="Multidrug efflux transporter AcrB transmembrane domain"/>
    <property type="match status" value="2"/>
</dbReference>
<dbReference type="PANTHER" id="PTHR32063:SF0">
    <property type="entry name" value="SWARMING MOTILITY PROTEIN SWRC"/>
    <property type="match status" value="1"/>
</dbReference>
<dbReference type="SUPFAM" id="SSF82714">
    <property type="entry name" value="Multidrug efflux transporter AcrB TolC docking domain, DN and DC subdomains"/>
    <property type="match status" value="2"/>
</dbReference>
<feature type="transmembrane region" description="Helical" evidence="1">
    <location>
        <begin position="884"/>
        <end position="906"/>
    </location>
</feature>
<dbReference type="InterPro" id="IPR027463">
    <property type="entry name" value="AcrB_DN_DC_subdom"/>
</dbReference>
<proteinExistence type="predicted"/>
<gene>
    <name evidence="2" type="ORF">CathTA2_2191</name>
</gene>
<dbReference type="Pfam" id="PF00873">
    <property type="entry name" value="ACR_tran"/>
    <property type="match status" value="1"/>
</dbReference>
<feature type="transmembrane region" description="Helical" evidence="1">
    <location>
        <begin position="987"/>
        <end position="1013"/>
    </location>
</feature>
<dbReference type="GO" id="GO:0005886">
    <property type="term" value="C:plasma membrane"/>
    <property type="evidence" value="ECO:0007669"/>
    <property type="project" value="TreeGrafter"/>
</dbReference>
<dbReference type="GO" id="GO:0042910">
    <property type="term" value="F:xenobiotic transmembrane transporter activity"/>
    <property type="evidence" value="ECO:0007669"/>
    <property type="project" value="TreeGrafter"/>
</dbReference>
<keyword evidence="1" id="KW-0472">Membrane</keyword>
<dbReference type="AlphaFoldDB" id="F5L8N6"/>
<dbReference type="Proteomes" id="UP000010716">
    <property type="component" value="Unassembled WGS sequence"/>
</dbReference>
<dbReference type="SUPFAM" id="SSF82866">
    <property type="entry name" value="Multidrug efflux transporter AcrB transmembrane domain"/>
    <property type="match status" value="2"/>
</dbReference>
<feature type="transmembrane region" description="Helical" evidence="1">
    <location>
        <begin position="429"/>
        <end position="451"/>
    </location>
</feature>
<dbReference type="PANTHER" id="PTHR32063">
    <property type="match status" value="1"/>
</dbReference>
<sequence length="1035" mass="112896">MKLTDLSVHRPVGVVIIVIAVMILGAISLTNLSIDLLPDINLPVAVVMTSYSGAAPQEVETLVTRPLEGGLSTLEGLERIQSLSVQNQSLIILVYDFGTNMDQAMLEIRDRLDLIRQALPDGADDPALFRFDPNAFPIIQLSLSGSVSEAQLTSLAEERVIPRLERLPGVAQVSLIGQTPREIHVEVDPHRLAAYQLNLLHIVQLLGTENVSTSAGTLPRGQMEMSLRVIGELQDSEDVRGLPIPLPTGEVIRLEDVAEVKDTTAPTQSYAFVNGQPTLSLNITKQSDANTVAVARAVERELEKLAAELPSFIEINTILDTSQFIRESINNVVRNMILGASMAVFILLVFLRSVHSTLVIAASIPIALISAFTLIYFSGQTLNILTMGGLALGIGLMVDSSIVILENIYKYRERGFHAVEAAKRGAQEIGSAVIASTLTSVVVFLPIIFTTGLAAEIFFPLAITVAFTLLASLAVAITLVPMLASRLMPPSSPAETQGWLTRLSERLGSMLALIGQRYRQALNWAIGHRKTVLVATLLLLGGCLTLVPSIGVEFLPILDQGEILVEVELPVASSLEHTVGVLAGLEQQILDIAEVELVFTSAGQDNMAMRGNAQNRGSMYIRLLPADKRERSTTAVMEELRQLTQSIPDAEVTVSRLDSTGMDEAPVRIEISGHELDTLAELAEEVSWSMAQVPGLANIITSLEQSRPELQVIIDKDLASQYGLTQNEVMQTIRLGFQGQVATVIRKEGEEINVRVLLSEQNRQSVEDLAQLPLVTPLGDSITLNTIARFEQTEGPPVISRQNQQRGVAISADLTTERDLGSVVEDIRRQLEEIPFPEGYQYEFGGQYEQMIEAFGDLTLALGLAVFLVYAVMAVQFEKLMYPFIIMFSLPVTSIGVIVGLFVTGHSFSTPAFIGLIVLAGIVVNNAIVLVDYTNTLRQRGLSREDALLTAGQERLRPIMMTMLTTVLAMAPLALGLGEGAELQAPMAVVIVFGLSFSTLITLFVVPVMYIYMDRLTEWFKRRLKQRKKLLAEPH</sequence>
<dbReference type="Gene3D" id="3.30.70.1440">
    <property type="entry name" value="Multidrug efflux transporter AcrB pore domain"/>
    <property type="match status" value="1"/>
</dbReference>
<feature type="transmembrane region" description="Helical" evidence="1">
    <location>
        <begin position="332"/>
        <end position="351"/>
    </location>
</feature>
<dbReference type="SUPFAM" id="SSF82693">
    <property type="entry name" value="Multidrug efflux transporter AcrB pore domain, PN1, PN2, PC1 and PC2 subdomains"/>
    <property type="match status" value="3"/>
</dbReference>
<dbReference type="Gene3D" id="3.30.70.1320">
    <property type="entry name" value="Multidrug efflux transporter AcrB pore domain like"/>
    <property type="match status" value="1"/>
</dbReference>
<reference evidence="2 3" key="1">
    <citation type="journal article" date="2011" name="J. Bacteriol.">
        <title>Draft genome sequence of the thermoalkaliphilic Caldalkalibacillus thermarum strain TA2.A1.</title>
        <authorList>
            <person name="Kalamorz F."/>
            <person name="Keis S."/>
            <person name="McMillan D.G."/>
            <person name="Olsson K."/>
            <person name="Stanton J.A."/>
            <person name="Stockwell P."/>
            <person name="Black M.A."/>
            <person name="Klingeman D.M."/>
            <person name="Land M.L."/>
            <person name="Han C.S."/>
            <person name="Martin S.L."/>
            <person name="Becher S.A."/>
            <person name="Peddie C.J."/>
            <person name="Morgan H.W."/>
            <person name="Matthies D."/>
            <person name="Preiss L."/>
            <person name="Meier T."/>
            <person name="Brown S.D."/>
            <person name="Cook G.M."/>
        </authorList>
    </citation>
    <scope>NUCLEOTIDE SEQUENCE [LARGE SCALE GENOMIC DNA]</scope>
    <source>
        <strain evidence="2 3">TA2.A1</strain>
    </source>
</reference>
<comment type="caution">
    <text evidence="2">The sequence shown here is derived from an EMBL/GenBank/DDBJ whole genome shotgun (WGS) entry which is preliminary data.</text>
</comment>
<dbReference type="eggNOG" id="COG0841">
    <property type="taxonomic scope" value="Bacteria"/>
</dbReference>
<feature type="transmembrane region" description="Helical" evidence="1">
    <location>
        <begin position="956"/>
        <end position="975"/>
    </location>
</feature>
<dbReference type="Gene3D" id="3.30.2090.10">
    <property type="entry name" value="Multidrug efflux transporter AcrB TolC docking domain, DN and DC subdomains"/>
    <property type="match status" value="2"/>
</dbReference>
<organism evidence="2 3">
    <name type="scientific">Caldalkalibacillus thermarum (strain TA2.A1)</name>
    <dbReference type="NCBI Taxonomy" id="986075"/>
    <lineage>
        <taxon>Bacteria</taxon>
        <taxon>Bacillati</taxon>
        <taxon>Bacillota</taxon>
        <taxon>Bacilli</taxon>
        <taxon>Bacillales</taxon>
        <taxon>Bacillaceae</taxon>
        <taxon>Caldalkalibacillus</taxon>
    </lineage>
</organism>
<name>F5L8N6_CALTT</name>
<keyword evidence="1" id="KW-1133">Transmembrane helix</keyword>
<protein>
    <submittedName>
        <fullName evidence="2">Acriflavin resistance protein</fullName>
    </submittedName>
</protein>
<feature type="transmembrane region" description="Helical" evidence="1">
    <location>
        <begin position="12"/>
        <end position="34"/>
    </location>
</feature>